<organism evidence="2 3">
    <name type="scientific">[Roseibacterium] beibuensis</name>
    <dbReference type="NCBI Taxonomy" id="1193142"/>
    <lineage>
        <taxon>Bacteria</taxon>
        <taxon>Pseudomonadati</taxon>
        <taxon>Pseudomonadota</taxon>
        <taxon>Alphaproteobacteria</taxon>
        <taxon>Rhodobacterales</taxon>
        <taxon>Roseobacteraceae</taxon>
        <taxon>Roseicyclus</taxon>
    </lineage>
</organism>
<dbReference type="EMBL" id="BAABHW010000002">
    <property type="protein sequence ID" value="GAA5074223.1"/>
    <property type="molecule type" value="Genomic_DNA"/>
</dbReference>
<name>A0ABP9LFF1_9RHOB</name>
<dbReference type="Pfam" id="PF00563">
    <property type="entry name" value="EAL"/>
    <property type="match status" value="1"/>
</dbReference>
<gene>
    <name evidence="2" type="ORF">GCM10023209_21110</name>
</gene>
<dbReference type="PANTHER" id="PTHR33121">
    <property type="entry name" value="CYCLIC DI-GMP PHOSPHODIESTERASE PDEF"/>
    <property type="match status" value="1"/>
</dbReference>
<evidence type="ECO:0000313" key="2">
    <source>
        <dbReference type="EMBL" id="GAA5074223.1"/>
    </source>
</evidence>
<sequence length="274" mass="30432">MRRELAEPGMGSPLEAAIAERDRGTLAMVEQALARGDAMLAYQPVLRADGRRVAFWEGLIRILDETGRIIPARDFMGAAEDTDLGRRIDCAALQAGLHALVETPDLRLSINMSARSVGYPGWMATLRRYLEQHPGAVERLILEITESSAMLMPEIVAIFMEELQDKGVTFALDDFGAGYTAFRHLKQFCFDILKIDGQFTRHIDRDADNQVLTEALISLGRHFDMLVVSESVETEAEAAWLAKAGVDCLQGYYYGAPSLTPPWRKDDAAEARRA</sequence>
<evidence type="ECO:0000259" key="1">
    <source>
        <dbReference type="PROSITE" id="PS50883"/>
    </source>
</evidence>
<dbReference type="Proteomes" id="UP001499910">
    <property type="component" value="Unassembled WGS sequence"/>
</dbReference>
<protein>
    <submittedName>
        <fullName evidence="2">EAL domain-containing protein</fullName>
    </submittedName>
</protein>
<comment type="caution">
    <text evidence="2">The sequence shown here is derived from an EMBL/GenBank/DDBJ whole genome shotgun (WGS) entry which is preliminary data.</text>
</comment>
<dbReference type="CDD" id="cd01948">
    <property type="entry name" value="EAL"/>
    <property type="match status" value="1"/>
</dbReference>
<feature type="domain" description="EAL" evidence="1">
    <location>
        <begin position="22"/>
        <end position="271"/>
    </location>
</feature>
<accession>A0ABP9LFF1</accession>
<dbReference type="PROSITE" id="PS50883">
    <property type="entry name" value="EAL"/>
    <property type="match status" value="1"/>
</dbReference>
<dbReference type="PANTHER" id="PTHR33121:SF79">
    <property type="entry name" value="CYCLIC DI-GMP PHOSPHODIESTERASE PDED-RELATED"/>
    <property type="match status" value="1"/>
</dbReference>
<dbReference type="SUPFAM" id="SSF141868">
    <property type="entry name" value="EAL domain-like"/>
    <property type="match status" value="1"/>
</dbReference>
<keyword evidence="3" id="KW-1185">Reference proteome</keyword>
<dbReference type="InterPro" id="IPR035919">
    <property type="entry name" value="EAL_sf"/>
</dbReference>
<reference evidence="3" key="1">
    <citation type="journal article" date="2019" name="Int. J. Syst. Evol. Microbiol.">
        <title>The Global Catalogue of Microorganisms (GCM) 10K type strain sequencing project: providing services to taxonomists for standard genome sequencing and annotation.</title>
        <authorList>
            <consortium name="The Broad Institute Genomics Platform"/>
            <consortium name="The Broad Institute Genome Sequencing Center for Infectious Disease"/>
            <person name="Wu L."/>
            <person name="Ma J."/>
        </authorList>
    </citation>
    <scope>NUCLEOTIDE SEQUENCE [LARGE SCALE GENOMIC DNA]</scope>
    <source>
        <strain evidence="3">JCM 18015</strain>
    </source>
</reference>
<evidence type="ECO:0000313" key="3">
    <source>
        <dbReference type="Proteomes" id="UP001499910"/>
    </source>
</evidence>
<dbReference type="Gene3D" id="3.20.20.450">
    <property type="entry name" value="EAL domain"/>
    <property type="match status" value="1"/>
</dbReference>
<dbReference type="InterPro" id="IPR050706">
    <property type="entry name" value="Cyclic-di-GMP_PDE-like"/>
</dbReference>
<dbReference type="InterPro" id="IPR001633">
    <property type="entry name" value="EAL_dom"/>
</dbReference>
<dbReference type="SMART" id="SM00052">
    <property type="entry name" value="EAL"/>
    <property type="match status" value="1"/>
</dbReference>
<proteinExistence type="predicted"/>